<dbReference type="Pfam" id="PF09739">
    <property type="entry name" value="MCM_bind"/>
    <property type="match status" value="1"/>
</dbReference>
<feature type="compositionally biased region" description="Polar residues" evidence="5">
    <location>
        <begin position="162"/>
        <end position="172"/>
    </location>
</feature>
<accession>A0A224XMA8</accession>
<keyword evidence="4" id="KW-0539">Nucleus</keyword>
<dbReference type="InterPro" id="IPR019140">
    <property type="entry name" value="MCM_complex-bd"/>
</dbReference>
<feature type="region of interest" description="Disordered" evidence="5">
    <location>
        <begin position="153"/>
        <end position="172"/>
    </location>
</feature>
<evidence type="ECO:0000313" key="6">
    <source>
        <dbReference type="EMBL" id="JAW09273.1"/>
    </source>
</evidence>
<name>A0A224XMA8_9HEMI</name>
<evidence type="ECO:0000256" key="2">
    <source>
        <dbReference type="ARBA" id="ARBA00007925"/>
    </source>
</evidence>
<dbReference type="GO" id="GO:0005634">
    <property type="term" value="C:nucleus"/>
    <property type="evidence" value="ECO:0007669"/>
    <property type="project" value="UniProtKB-SubCell"/>
</dbReference>
<dbReference type="EMBL" id="GFTR01007153">
    <property type="protein sequence ID" value="JAW09273.1"/>
    <property type="molecule type" value="Transcribed_RNA"/>
</dbReference>
<evidence type="ECO:0000256" key="4">
    <source>
        <dbReference type="ARBA" id="ARBA00023242"/>
    </source>
</evidence>
<comment type="similarity">
    <text evidence="2">Belongs to the MCMBP family.</text>
</comment>
<dbReference type="PANTHER" id="PTHR13489:SF0">
    <property type="entry name" value="MINI-CHROMOSOME MAINTENANCE COMPLEX-BINDING PROTEIN"/>
    <property type="match status" value="1"/>
</dbReference>
<organism evidence="6">
    <name type="scientific">Panstrongylus lignarius</name>
    <dbReference type="NCBI Taxonomy" id="156445"/>
    <lineage>
        <taxon>Eukaryota</taxon>
        <taxon>Metazoa</taxon>
        <taxon>Ecdysozoa</taxon>
        <taxon>Arthropoda</taxon>
        <taxon>Hexapoda</taxon>
        <taxon>Insecta</taxon>
        <taxon>Pterygota</taxon>
        <taxon>Neoptera</taxon>
        <taxon>Paraneoptera</taxon>
        <taxon>Hemiptera</taxon>
        <taxon>Heteroptera</taxon>
        <taxon>Panheteroptera</taxon>
        <taxon>Cimicomorpha</taxon>
        <taxon>Reduviidae</taxon>
        <taxon>Triatominae</taxon>
        <taxon>Panstrongylus</taxon>
    </lineage>
</organism>
<reference evidence="6" key="1">
    <citation type="journal article" date="2018" name="PLoS Negl. Trop. Dis.">
        <title>An insight into the salivary gland and fat body transcriptome of Panstrongylus lignarius (Hemiptera: Heteroptera), the main vector of Chagas disease in Peru.</title>
        <authorList>
            <person name="Nevoa J.C."/>
            <person name="Mendes M.T."/>
            <person name="da Silva M.V."/>
            <person name="Soares S.C."/>
            <person name="Oliveira C.J.F."/>
            <person name="Ribeiro J.M.C."/>
        </authorList>
    </citation>
    <scope>NUCLEOTIDE SEQUENCE</scope>
</reference>
<dbReference type="AlphaFoldDB" id="A0A224XMA8"/>
<dbReference type="GO" id="GO:0003682">
    <property type="term" value="F:chromatin binding"/>
    <property type="evidence" value="ECO:0007669"/>
    <property type="project" value="TreeGrafter"/>
</dbReference>
<proteinExistence type="inferred from homology"/>
<protein>
    <recommendedName>
        <fullName evidence="3">Mini-chromosome maintenance complex-binding protein</fullName>
    </recommendedName>
</protein>
<sequence>MWDITAVTFATKSEECLAYIKENWDKIPLLNCVPDYNISEGQLVRFCGMIQDMPNPVYYYSSYEVLNNITGLKEIRSGRYRDSLQCSENESLILDSESCQNQERQLYFCVSVPALNEWAQPKCIDKNINQNIAITTSNKRNAEDMEVDGQDANETNKRHCTNGPSLEKNGTQPLTQHYPIPSPSNYSCVVHLYDDTADKHLKVNDIIETCGFIHFSPLSQENEQAHINVPRLHAVTLKTVNSLNPYCCLEFKQNQILSEAKKLRSELHLVLTQMLLGDSLAADYLICHLIAHVYARLDCTVLGKFSVNLSNIPMNNDYITNLYKLISQLLPKTHYLPMSLETMNSTDMIPKKNYETDRLQTGMLQLSDHTHLVVDETKLEVGKLEEKGVTNVQAMKCLIQNQKLDYDFKFFTVEFITDIPVLILSEGKSLLPSDCHVVLNPQAEYISSLEECYLAISKYLQDHLLDQLRQYLGAVTTFNDFILPDHLLQTIENDLVQQRHAEEESSEKSSADDFHARLVLARLMSLSYGEKELTKNIWDKTGNLEKNRKLRLNVQNR</sequence>
<dbReference type="GO" id="GO:0006261">
    <property type="term" value="P:DNA-templated DNA replication"/>
    <property type="evidence" value="ECO:0007669"/>
    <property type="project" value="TreeGrafter"/>
</dbReference>
<comment type="subcellular location">
    <subcellularLocation>
        <location evidence="1">Nucleus</location>
    </subcellularLocation>
</comment>
<evidence type="ECO:0000256" key="1">
    <source>
        <dbReference type="ARBA" id="ARBA00004123"/>
    </source>
</evidence>
<evidence type="ECO:0000256" key="5">
    <source>
        <dbReference type="SAM" id="MobiDB-lite"/>
    </source>
</evidence>
<evidence type="ECO:0000256" key="3">
    <source>
        <dbReference type="ARBA" id="ARBA00015405"/>
    </source>
</evidence>
<dbReference type="PANTHER" id="PTHR13489">
    <property type="entry name" value="MINI-CHROMOSOME MAINTENANCE COMPLEX-BINDING PROTEIN"/>
    <property type="match status" value="1"/>
</dbReference>